<dbReference type="PANTHER" id="PTHR10562">
    <property type="entry name" value="SMALL UBIQUITIN-RELATED MODIFIER"/>
    <property type="match status" value="1"/>
</dbReference>
<dbReference type="OMA" id="EAREHWC"/>
<dbReference type="InterPro" id="IPR022617">
    <property type="entry name" value="Rad60/SUMO-like_dom"/>
</dbReference>
<gene>
    <name evidence="3" type="ORF">B5807_01511</name>
</gene>
<dbReference type="InterPro" id="IPR000626">
    <property type="entry name" value="Ubiquitin-like_dom"/>
</dbReference>
<proteinExistence type="predicted"/>
<keyword evidence="4" id="KW-1185">Reference proteome</keyword>
<dbReference type="AlphaFoldDB" id="A0A1Y2MFY5"/>
<evidence type="ECO:0000313" key="4">
    <source>
        <dbReference type="Proteomes" id="UP000193240"/>
    </source>
</evidence>
<dbReference type="Proteomes" id="UP000193240">
    <property type="component" value="Unassembled WGS sequence"/>
</dbReference>
<dbReference type="InParanoid" id="A0A1Y2MFY5"/>
<dbReference type="Gene3D" id="3.10.20.90">
    <property type="entry name" value="Phosphatidylinositol 3-kinase Catalytic Subunit, Chain A, domain 1"/>
    <property type="match status" value="2"/>
</dbReference>
<feature type="domain" description="Ubiquitin-like" evidence="2">
    <location>
        <begin position="370"/>
        <end position="442"/>
    </location>
</feature>
<dbReference type="Pfam" id="PF11976">
    <property type="entry name" value="Rad60-SLD"/>
    <property type="match status" value="1"/>
</dbReference>
<feature type="region of interest" description="Disordered" evidence="1">
    <location>
        <begin position="1"/>
        <end position="121"/>
    </location>
</feature>
<sequence>MTDATTGAPAPKKRSLFKRAAWQDAAKKENEDMFSHSNEFKDIIAEENRRKDEAKRKTEREEKRIQAEKHDKKGKRQKVSAEFDEPILVRSDSGESSRLSRSQTKARSRTPFSPTASVPPTNSLAFSYESIAKSAQTQNSRAELVIVDLGDSYDDDDQIYEYKSKASGGGIGLGDDINHKVPLRPSDSTPLDDNGYEEVVDPEIAAIEARARARAAAKIAAAASGRKAPVAQLLIDSKLPDTNPLMVKVRIDTTIEKPREAWCARQGFTPEMTRKVFFTWVGTRLYDSTTIKRLGIKVDSHGNVSLEGDDSIYDDNDPPKVHVEAWTEELFAQHRREQAAAAEARRAADASPVVEEREPTPEPKPEAKKYRLILKARGLEDFKIQVRPETTFEQLADAFRTSRCIAKSQPVTLMFDGDRLSPMDTVQDTELEDMDALDVLLK</sequence>
<evidence type="ECO:0000313" key="3">
    <source>
        <dbReference type="EMBL" id="OSS54902.1"/>
    </source>
</evidence>
<dbReference type="PROSITE" id="PS50053">
    <property type="entry name" value="UBIQUITIN_2"/>
    <property type="match status" value="1"/>
</dbReference>
<reference evidence="3 4" key="1">
    <citation type="journal article" date="2017" name="Genome Announc.">
        <title>Genome sequence of the saprophytic ascomycete Epicoccum nigrum ICMP 19927 strain isolated from New Zealand.</title>
        <authorList>
            <person name="Fokin M."/>
            <person name="Fleetwood D."/>
            <person name="Weir B.S."/>
            <person name="Villas-Boas S.G."/>
        </authorList>
    </citation>
    <scope>NUCLEOTIDE SEQUENCE [LARGE SCALE GENOMIC DNA]</scope>
    <source>
        <strain evidence="3 4">ICMP 19927</strain>
    </source>
</reference>
<feature type="compositionally biased region" description="Basic and acidic residues" evidence="1">
    <location>
        <begin position="25"/>
        <end position="71"/>
    </location>
</feature>
<dbReference type="InterPro" id="IPR029071">
    <property type="entry name" value="Ubiquitin-like_domsf"/>
</dbReference>
<dbReference type="EMBL" id="KZ107838">
    <property type="protein sequence ID" value="OSS54902.1"/>
    <property type="molecule type" value="Genomic_DNA"/>
</dbReference>
<dbReference type="SUPFAM" id="SSF54236">
    <property type="entry name" value="Ubiquitin-like"/>
    <property type="match status" value="1"/>
</dbReference>
<organism evidence="3 4">
    <name type="scientific">Epicoccum nigrum</name>
    <name type="common">Soil fungus</name>
    <name type="synonym">Epicoccum purpurascens</name>
    <dbReference type="NCBI Taxonomy" id="105696"/>
    <lineage>
        <taxon>Eukaryota</taxon>
        <taxon>Fungi</taxon>
        <taxon>Dikarya</taxon>
        <taxon>Ascomycota</taxon>
        <taxon>Pezizomycotina</taxon>
        <taxon>Dothideomycetes</taxon>
        <taxon>Pleosporomycetidae</taxon>
        <taxon>Pleosporales</taxon>
        <taxon>Pleosporineae</taxon>
        <taxon>Didymellaceae</taxon>
        <taxon>Epicoccum</taxon>
    </lineage>
</organism>
<name>A0A1Y2MFY5_EPING</name>
<feature type="compositionally biased region" description="Low complexity" evidence="1">
    <location>
        <begin position="90"/>
        <end position="102"/>
    </location>
</feature>
<feature type="compositionally biased region" description="Polar residues" evidence="1">
    <location>
        <begin position="110"/>
        <end position="121"/>
    </location>
</feature>
<evidence type="ECO:0000259" key="2">
    <source>
        <dbReference type="PROSITE" id="PS50053"/>
    </source>
</evidence>
<accession>A0A1Y2MFY5</accession>
<evidence type="ECO:0000256" key="1">
    <source>
        <dbReference type="SAM" id="MobiDB-lite"/>
    </source>
</evidence>
<protein>
    <recommendedName>
        <fullName evidence="2">Ubiquitin-like domain-containing protein</fullName>
    </recommendedName>
</protein>
<feature type="region of interest" description="Disordered" evidence="1">
    <location>
        <begin position="337"/>
        <end position="368"/>
    </location>
</feature>